<dbReference type="EMBL" id="VYZN01000042">
    <property type="protein sequence ID" value="KAE9530743.1"/>
    <property type="molecule type" value="Genomic_DNA"/>
</dbReference>
<evidence type="ECO:0000256" key="1">
    <source>
        <dbReference type="SAM" id="Phobius"/>
    </source>
</evidence>
<protein>
    <submittedName>
        <fullName evidence="2">Uncharacterized protein</fullName>
    </submittedName>
</protein>
<feature type="non-terminal residue" evidence="2">
    <location>
        <position position="1"/>
    </location>
</feature>
<proteinExistence type="predicted"/>
<comment type="caution">
    <text evidence="2">The sequence shown here is derived from an EMBL/GenBank/DDBJ whole genome shotgun (WGS) entry which is preliminary data.</text>
</comment>
<feature type="transmembrane region" description="Helical" evidence="1">
    <location>
        <begin position="25"/>
        <end position="44"/>
    </location>
</feature>
<reference evidence="2 3" key="1">
    <citation type="submission" date="2019-08" db="EMBL/GenBank/DDBJ databases">
        <title>The genome of the soybean aphid Biotype 1, its phylome, world population structure and adaptation to the North American continent.</title>
        <authorList>
            <person name="Giordano R."/>
            <person name="Donthu R.K."/>
            <person name="Hernandez A.G."/>
            <person name="Wright C.L."/>
            <person name="Zimin A.V."/>
        </authorList>
    </citation>
    <scope>NUCLEOTIDE SEQUENCE [LARGE SCALE GENOMIC DNA]</scope>
    <source>
        <tissue evidence="2">Whole aphids</tissue>
    </source>
</reference>
<keyword evidence="1" id="KW-1133">Transmembrane helix</keyword>
<dbReference type="AlphaFoldDB" id="A0A6G0TCS2"/>
<dbReference type="Proteomes" id="UP000475862">
    <property type="component" value="Unassembled WGS sequence"/>
</dbReference>
<organism evidence="2 3">
    <name type="scientific">Aphis glycines</name>
    <name type="common">Soybean aphid</name>
    <dbReference type="NCBI Taxonomy" id="307491"/>
    <lineage>
        <taxon>Eukaryota</taxon>
        <taxon>Metazoa</taxon>
        <taxon>Ecdysozoa</taxon>
        <taxon>Arthropoda</taxon>
        <taxon>Hexapoda</taxon>
        <taxon>Insecta</taxon>
        <taxon>Pterygota</taxon>
        <taxon>Neoptera</taxon>
        <taxon>Paraneoptera</taxon>
        <taxon>Hemiptera</taxon>
        <taxon>Sternorrhyncha</taxon>
        <taxon>Aphidomorpha</taxon>
        <taxon>Aphidoidea</taxon>
        <taxon>Aphididae</taxon>
        <taxon>Aphidini</taxon>
        <taxon>Aphis</taxon>
        <taxon>Aphis</taxon>
    </lineage>
</organism>
<evidence type="ECO:0000313" key="2">
    <source>
        <dbReference type="EMBL" id="KAE9530743.1"/>
    </source>
</evidence>
<evidence type="ECO:0000313" key="3">
    <source>
        <dbReference type="Proteomes" id="UP000475862"/>
    </source>
</evidence>
<keyword evidence="1" id="KW-0812">Transmembrane</keyword>
<accession>A0A6G0TCS2</accession>
<name>A0A6G0TCS2_APHGL</name>
<keyword evidence="3" id="KW-1185">Reference proteome</keyword>
<sequence>VFFSPRTIADRYRFLIHRFNESTRMIFNILSTVFNIILIVSVSLRKLLMDNHCHGYNILLYQYYISYSGSVTFLVSGPKKFKKKYSRAIHFILFTNVVFQIFILILNCNRGPNKIASRATCDLWAAGCRLLKLYYNCDLQNSGSSSSSILISKCRKKAQLKNVLDYKKKKWQWHVRFNCTSALKYGIVVSKGSVFRNPTRDKKSKLKLTR</sequence>
<feature type="transmembrane region" description="Helical" evidence="1">
    <location>
        <begin position="88"/>
        <end position="106"/>
    </location>
</feature>
<gene>
    <name evidence="2" type="ORF">AGLY_011205</name>
</gene>
<keyword evidence="1" id="KW-0472">Membrane</keyword>
<feature type="transmembrane region" description="Helical" evidence="1">
    <location>
        <begin position="56"/>
        <end position="76"/>
    </location>
</feature>